<gene>
    <name evidence="2" type="ORF">AWC27_15545</name>
</gene>
<dbReference type="Proteomes" id="UP000193317">
    <property type="component" value="Unassembled WGS sequence"/>
</dbReference>
<protein>
    <submittedName>
        <fullName evidence="2">Fluoroquinolone transporter permease</fullName>
    </submittedName>
</protein>
<feature type="transmembrane region" description="Helical" evidence="1">
    <location>
        <begin position="150"/>
        <end position="169"/>
    </location>
</feature>
<dbReference type="InterPro" id="IPR056926">
    <property type="entry name" value="FLQE3_permease"/>
</dbReference>
<dbReference type="RefSeq" id="WP_085674488.1">
    <property type="nucleotide sequence ID" value="NZ_JACKRU010000394.1"/>
</dbReference>
<keyword evidence="3" id="KW-1185">Reference proteome</keyword>
<organism evidence="2 3">
    <name type="scientific">Mycobacterium szulgai</name>
    <dbReference type="NCBI Taxonomy" id="1787"/>
    <lineage>
        <taxon>Bacteria</taxon>
        <taxon>Bacillati</taxon>
        <taxon>Actinomycetota</taxon>
        <taxon>Actinomycetes</taxon>
        <taxon>Mycobacteriales</taxon>
        <taxon>Mycobacteriaceae</taxon>
        <taxon>Mycobacterium</taxon>
    </lineage>
</organism>
<dbReference type="Pfam" id="PF24686">
    <property type="entry name" value="FLQE3_permease"/>
    <property type="match status" value="1"/>
</dbReference>
<feature type="transmembrane region" description="Helical" evidence="1">
    <location>
        <begin position="49"/>
        <end position="69"/>
    </location>
</feature>
<keyword evidence="1" id="KW-1133">Transmembrane helix</keyword>
<keyword evidence="1" id="KW-0472">Membrane</keyword>
<name>A0A1X2DIF3_MYCSZ</name>
<sequence length="237" mass="25656">MTRLLSVLRLELTTQVRQRFLPAAVFSGLIWLAVLLPMPPGLRAAAEPYVMCGDTTIIGFFFIAGAVFFEKQERTLGALISTPLRFGEYLFAKLAVLMVVSVSVAVIVATIAHRFAYRFIPMVLGVMLGTLLMLLVGFVTSLPFASISDWFLSATVPLAVMNLPILHLSGVWPNPALYLLPMQAPLLLVASAFGQTSLQPWQIGYCLAYPVLWIAGLGVAAKFSFGRYVVAKSGGSG</sequence>
<comment type="caution">
    <text evidence="2">The sequence shown here is derived from an EMBL/GenBank/DDBJ whole genome shotgun (WGS) entry which is preliminary data.</text>
</comment>
<feature type="transmembrane region" description="Helical" evidence="1">
    <location>
        <begin position="119"/>
        <end position="144"/>
    </location>
</feature>
<feature type="transmembrane region" description="Helical" evidence="1">
    <location>
        <begin position="202"/>
        <end position="223"/>
    </location>
</feature>
<proteinExistence type="predicted"/>
<feature type="transmembrane region" description="Helical" evidence="1">
    <location>
        <begin position="20"/>
        <end position="37"/>
    </location>
</feature>
<evidence type="ECO:0000256" key="1">
    <source>
        <dbReference type="SAM" id="Phobius"/>
    </source>
</evidence>
<evidence type="ECO:0000313" key="2">
    <source>
        <dbReference type="EMBL" id="ORW87784.1"/>
    </source>
</evidence>
<evidence type="ECO:0000313" key="3">
    <source>
        <dbReference type="Proteomes" id="UP000193317"/>
    </source>
</evidence>
<dbReference type="EMBL" id="LQPW01000178">
    <property type="protein sequence ID" value="ORW87784.1"/>
    <property type="molecule type" value="Genomic_DNA"/>
</dbReference>
<dbReference type="OrthoDB" id="3619398at2"/>
<feature type="transmembrane region" description="Helical" evidence="1">
    <location>
        <begin position="89"/>
        <end position="112"/>
    </location>
</feature>
<reference evidence="2 3" key="1">
    <citation type="submission" date="2016-01" db="EMBL/GenBank/DDBJ databases">
        <title>The new phylogeny of the genus Mycobacterium.</title>
        <authorList>
            <person name="Tarcisio F."/>
            <person name="Conor M."/>
            <person name="Antonella G."/>
            <person name="Elisabetta G."/>
            <person name="Giulia F.S."/>
            <person name="Sara T."/>
            <person name="Anna F."/>
            <person name="Clotilde B."/>
            <person name="Roberto B."/>
            <person name="Veronica D.S."/>
            <person name="Fabio R."/>
            <person name="Monica P."/>
            <person name="Olivier J."/>
            <person name="Enrico T."/>
            <person name="Nicola S."/>
        </authorList>
    </citation>
    <scope>NUCLEOTIDE SEQUENCE [LARGE SCALE GENOMIC DNA]</scope>
    <source>
        <strain evidence="2 3">DSM 44166</strain>
    </source>
</reference>
<accession>A0A1X2DIF3</accession>
<keyword evidence="1" id="KW-0812">Transmembrane</keyword>
<dbReference type="AlphaFoldDB" id="A0A1X2DIF3"/>